<gene>
    <name evidence="1" type="ORF">NLG97_g1382</name>
</gene>
<reference evidence="1" key="1">
    <citation type="submission" date="2022-07" db="EMBL/GenBank/DDBJ databases">
        <title>Genome Sequence of Lecanicillium saksenae.</title>
        <authorList>
            <person name="Buettner E."/>
        </authorList>
    </citation>
    <scope>NUCLEOTIDE SEQUENCE</scope>
    <source>
        <strain evidence="1">VT-O1</strain>
    </source>
</reference>
<name>A0ACC1R575_9HYPO</name>
<organism evidence="1 2">
    <name type="scientific">Lecanicillium saksenae</name>
    <dbReference type="NCBI Taxonomy" id="468837"/>
    <lineage>
        <taxon>Eukaryota</taxon>
        <taxon>Fungi</taxon>
        <taxon>Dikarya</taxon>
        <taxon>Ascomycota</taxon>
        <taxon>Pezizomycotina</taxon>
        <taxon>Sordariomycetes</taxon>
        <taxon>Hypocreomycetidae</taxon>
        <taxon>Hypocreales</taxon>
        <taxon>Cordycipitaceae</taxon>
        <taxon>Lecanicillium</taxon>
    </lineage>
</organism>
<accession>A0ACC1R575</accession>
<protein>
    <submittedName>
        <fullName evidence="1">Uncharacterized protein</fullName>
    </submittedName>
</protein>
<evidence type="ECO:0000313" key="2">
    <source>
        <dbReference type="Proteomes" id="UP001148737"/>
    </source>
</evidence>
<evidence type="ECO:0000313" key="1">
    <source>
        <dbReference type="EMBL" id="KAJ3498118.1"/>
    </source>
</evidence>
<keyword evidence="2" id="KW-1185">Reference proteome</keyword>
<dbReference type="EMBL" id="JANAKD010000070">
    <property type="protein sequence ID" value="KAJ3498118.1"/>
    <property type="molecule type" value="Genomic_DNA"/>
</dbReference>
<dbReference type="Proteomes" id="UP001148737">
    <property type="component" value="Unassembled WGS sequence"/>
</dbReference>
<sequence>MDVRRAQNLSPDAICAALAGLQLGGTDPFVDGESQGGECHIFKASFKDSPSLSVRINHPVHEDQQDTINNVSMETRIFRTLEENGFPWSPRYRAASLTFDNPINYPFMVLDWAEGFPLKWDDDYPSRPIRDILLAQLTTIQLSLVTYTWLTGDFLGSTTATEFFERRISNYLNGVRGGKLPGLTEKDCLDQLALLPKVLGNDARSTLFAIDHGDLKPTNIIVDEENNIRWQGRAYP</sequence>
<proteinExistence type="predicted"/>
<comment type="caution">
    <text evidence="1">The sequence shown here is derived from an EMBL/GenBank/DDBJ whole genome shotgun (WGS) entry which is preliminary data.</text>
</comment>